<protein>
    <submittedName>
        <fullName evidence="1">Uncharacterized protein</fullName>
    </submittedName>
</protein>
<evidence type="ECO:0000313" key="1">
    <source>
        <dbReference type="EMBL" id="KAF2424203.1"/>
    </source>
</evidence>
<accession>A0A9P4NJP4</accession>
<keyword evidence="2" id="KW-1185">Reference proteome</keyword>
<dbReference type="EMBL" id="MU007076">
    <property type="protein sequence ID" value="KAF2424203.1"/>
    <property type="molecule type" value="Genomic_DNA"/>
</dbReference>
<sequence length="189" mass="20802">MVEVQPNGQTGTNALTKPSLLVTFDSPFGRGFKEYEQGCGRRRDDLWCGTTEASKNRGSTVSTNLPQRNGATELCASEFGQRLPLISEPPMFRRTPIATGADSPAFHLAPHPPRKPGFKLVPQYLCPWLLAAPSFENAGLVASIVAVQKFGESFILTDSRARKSSKLRSTTQTCFFLPPTRRVRFKNGN</sequence>
<evidence type="ECO:0000313" key="2">
    <source>
        <dbReference type="Proteomes" id="UP000800235"/>
    </source>
</evidence>
<proteinExistence type="predicted"/>
<dbReference type="Proteomes" id="UP000800235">
    <property type="component" value="Unassembled WGS sequence"/>
</dbReference>
<reference evidence="1" key="1">
    <citation type="journal article" date="2020" name="Stud. Mycol.">
        <title>101 Dothideomycetes genomes: a test case for predicting lifestyles and emergence of pathogens.</title>
        <authorList>
            <person name="Haridas S."/>
            <person name="Albert R."/>
            <person name="Binder M."/>
            <person name="Bloem J."/>
            <person name="Labutti K."/>
            <person name="Salamov A."/>
            <person name="Andreopoulos B."/>
            <person name="Baker S."/>
            <person name="Barry K."/>
            <person name="Bills G."/>
            <person name="Bluhm B."/>
            <person name="Cannon C."/>
            <person name="Castanera R."/>
            <person name="Culley D."/>
            <person name="Daum C."/>
            <person name="Ezra D."/>
            <person name="Gonzalez J."/>
            <person name="Henrissat B."/>
            <person name="Kuo A."/>
            <person name="Liang C."/>
            <person name="Lipzen A."/>
            <person name="Lutzoni F."/>
            <person name="Magnuson J."/>
            <person name="Mondo S."/>
            <person name="Nolan M."/>
            <person name="Ohm R."/>
            <person name="Pangilinan J."/>
            <person name="Park H.-J."/>
            <person name="Ramirez L."/>
            <person name="Alfaro M."/>
            <person name="Sun H."/>
            <person name="Tritt A."/>
            <person name="Yoshinaga Y."/>
            <person name="Zwiers L.-H."/>
            <person name="Turgeon B."/>
            <person name="Goodwin S."/>
            <person name="Spatafora J."/>
            <person name="Crous P."/>
            <person name="Grigoriev I."/>
        </authorList>
    </citation>
    <scope>NUCLEOTIDE SEQUENCE</scope>
    <source>
        <strain evidence="1">CBS 130266</strain>
    </source>
</reference>
<name>A0A9P4NJP4_9PEZI</name>
<comment type="caution">
    <text evidence="1">The sequence shown here is derived from an EMBL/GenBank/DDBJ whole genome shotgun (WGS) entry which is preliminary data.</text>
</comment>
<gene>
    <name evidence="1" type="ORF">EJ08DRAFT_664028</name>
</gene>
<organism evidence="1 2">
    <name type="scientific">Tothia fuscella</name>
    <dbReference type="NCBI Taxonomy" id="1048955"/>
    <lineage>
        <taxon>Eukaryota</taxon>
        <taxon>Fungi</taxon>
        <taxon>Dikarya</taxon>
        <taxon>Ascomycota</taxon>
        <taxon>Pezizomycotina</taxon>
        <taxon>Dothideomycetes</taxon>
        <taxon>Pleosporomycetidae</taxon>
        <taxon>Venturiales</taxon>
        <taxon>Cylindrosympodiaceae</taxon>
        <taxon>Tothia</taxon>
    </lineage>
</organism>
<dbReference type="AlphaFoldDB" id="A0A9P4NJP4"/>